<dbReference type="EMBL" id="CAUYUJ010004692">
    <property type="protein sequence ID" value="CAK0810581.1"/>
    <property type="molecule type" value="Genomic_DNA"/>
</dbReference>
<feature type="compositionally biased region" description="Basic and acidic residues" evidence="1">
    <location>
        <begin position="19"/>
        <end position="44"/>
    </location>
</feature>
<evidence type="ECO:0000313" key="2">
    <source>
        <dbReference type="EMBL" id="CAK0810581.1"/>
    </source>
</evidence>
<keyword evidence="3" id="KW-1185">Reference proteome</keyword>
<feature type="compositionally biased region" description="Basic and acidic residues" evidence="1">
    <location>
        <begin position="105"/>
        <end position="119"/>
    </location>
</feature>
<feature type="compositionally biased region" description="Basic and acidic residues" evidence="1">
    <location>
        <begin position="73"/>
        <end position="95"/>
    </location>
</feature>
<feature type="region of interest" description="Disordered" evidence="1">
    <location>
        <begin position="634"/>
        <end position="663"/>
    </location>
</feature>
<proteinExistence type="predicted"/>
<dbReference type="Proteomes" id="UP001189429">
    <property type="component" value="Unassembled WGS sequence"/>
</dbReference>
<feature type="compositionally biased region" description="Basic and acidic residues" evidence="1">
    <location>
        <begin position="169"/>
        <end position="180"/>
    </location>
</feature>
<evidence type="ECO:0000256" key="1">
    <source>
        <dbReference type="SAM" id="MobiDB-lite"/>
    </source>
</evidence>
<accession>A0ABN9QZ00</accession>
<feature type="region of interest" description="Disordered" evidence="1">
    <location>
        <begin position="66"/>
        <end position="119"/>
    </location>
</feature>
<sequence length="870" mass="92528">MGLRSPARGHACANGSIAERQERGPRDERQRGSRRELRVNFHDSLELPVPPTKAHRFLSEGIVIAPTGADAEDLSKDDELKAAEKEAQEAERALEQAKQGASGNHDQDSRAAEVQREVERARLEAEKDLKERLREAQDKLLDEKASRLREAEQRLDKAIAAKLKEAEKRLRSEAEDRTEQRAGAARGSSGDFGSVRLHTEASANASGLADVPFEDCSPDFCSTCFEIASPVSTRAPWEGELSQWGRISPCTYHEASSALRRWQPEEPVCALHPDAAVRTAVVDLHPSSVSSAGTWDITPCLSREGPSMAVVLAWCNGARYGAGARSLAGALRDARFLLPAGEGGGLSPAFSAHLALQPARLSIWQLSTSESFHGRPPFDGPPLSRRDFSGRGRVQLPHSALEFPQRLAGDSLRHPIRAVFATNNFLQQASRAATDSVHASLSTCDLAPRATAPRPAIARLALPAPRAPRGSFASVVRTGEDTELSGRSDALWGLRGAGDAAALLSNGRPLELVPAWPRSLALPRDLVTDVMLEVLGFETEPSAAALDVAAAAQSWGIAADGLENIDALDCDILPGIGDWRRVAPVFFAAGRLPPPPTSPRARLSMSTVAISPRLLPVRSHRGVHFSAAGARDFHRPPQCGGSRTRGGSSLWRTRANPGRRPDTPWTCPTWARECWAPLDGALLAFAVDPAEGYPALWAQFATVEGKFARVLMGAVQGDDALPAPPALMTDSGPMCAMPGACLHAAGRGVAHVEAAPFADVDGWPALPEAFVERSVALPIEAAAVGSLSPPQLVLTGRVIAGGRRKYGSLRRMLAMAVEPNPPGAASQIRSHGPGGLPRDVHGAPAGTYQRAGDARAIGPANGAPPQGRPN</sequence>
<feature type="region of interest" description="Disordered" evidence="1">
    <location>
        <begin position="820"/>
        <end position="870"/>
    </location>
</feature>
<comment type="caution">
    <text evidence="2">The sequence shown here is derived from an EMBL/GenBank/DDBJ whole genome shotgun (WGS) entry which is preliminary data.</text>
</comment>
<protein>
    <submittedName>
        <fullName evidence="2">Uncharacterized protein</fullName>
    </submittedName>
</protein>
<name>A0ABN9QZ00_9DINO</name>
<evidence type="ECO:0000313" key="3">
    <source>
        <dbReference type="Proteomes" id="UP001189429"/>
    </source>
</evidence>
<gene>
    <name evidence="2" type="ORF">PCOR1329_LOCUS15500</name>
</gene>
<feature type="region of interest" description="Disordered" evidence="1">
    <location>
        <begin position="1"/>
        <end position="44"/>
    </location>
</feature>
<reference evidence="2" key="1">
    <citation type="submission" date="2023-10" db="EMBL/GenBank/DDBJ databases">
        <authorList>
            <person name="Chen Y."/>
            <person name="Shah S."/>
            <person name="Dougan E. K."/>
            <person name="Thang M."/>
            <person name="Chan C."/>
        </authorList>
    </citation>
    <scope>NUCLEOTIDE SEQUENCE [LARGE SCALE GENOMIC DNA]</scope>
</reference>
<feature type="region of interest" description="Disordered" evidence="1">
    <location>
        <begin position="169"/>
        <end position="193"/>
    </location>
</feature>
<organism evidence="2 3">
    <name type="scientific">Prorocentrum cordatum</name>
    <dbReference type="NCBI Taxonomy" id="2364126"/>
    <lineage>
        <taxon>Eukaryota</taxon>
        <taxon>Sar</taxon>
        <taxon>Alveolata</taxon>
        <taxon>Dinophyceae</taxon>
        <taxon>Prorocentrales</taxon>
        <taxon>Prorocentraceae</taxon>
        <taxon>Prorocentrum</taxon>
    </lineage>
</organism>